<evidence type="ECO:0000313" key="3">
    <source>
        <dbReference type="EMBL" id="SES07431.1"/>
    </source>
</evidence>
<protein>
    <recommendedName>
        <fullName evidence="5">DUF4352 domain-containing protein</fullName>
    </recommendedName>
</protein>
<evidence type="ECO:0008006" key="5">
    <source>
        <dbReference type="Google" id="ProtNLM"/>
    </source>
</evidence>
<keyword evidence="2" id="KW-0732">Signal</keyword>
<dbReference type="Proteomes" id="UP000198571">
    <property type="component" value="Unassembled WGS sequence"/>
</dbReference>
<dbReference type="OrthoDB" id="9911750at2"/>
<name>A0A1H9UDT6_9BACI</name>
<evidence type="ECO:0000256" key="2">
    <source>
        <dbReference type="SAM" id="SignalP"/>
    </source>
</evidence>
<organism evidence="3 4">
    <name type="scientific">Salipaludibacillus aurantiacus</name>
    <dbReference type="NCBI Taxonomy" id="1601833"/>
    <lineage>
        <taxon>Bacteria</taxon>
        <taxon>Bacillati</taxon>
        <taxon>Bacillota</taxon>
        <taxon>Bacilli</taxon>
        <taxon>Bacillales</taxon>
        <taxon>Bacillaceae</taxon>
    </lineage>
</organism>
<evidence type="ECO:0000313" key="4">
    <source>
        <dbReference type="Proteomes" id="UP000198571"/>
    </source>
</evidence>
<reference evidence="4" key="1">
    <citation type="submission" date="2016-10" db="EMBL/GenBank/DDBJ databases">
        <authorList>
            <person name="Varghese N."/>
            <person name="Submissions S."/>
        </authorList>
    </citation>
    <scope>NUCLEOTIDE SEQUENCE [LARGE SCALE GENOMIC DNA]</scope>
    <source>
        <strain evidence="4">S9</strain>
    </source>
</reference>
<dbReference type="EMBL" id="FOGT01000007">
    <property type="protein sequence ID" value="SES07431.1"/>
    <property type="molecule type" value="Genomic_DNA"/>
</dbReference>
<proteinExistence type="predicted"/>
<evidence type="ECO:0000256" key="1">
    <source>
        <dbReference type="SAM" id="MobiDB-lite"/>
    </source>
</evidence>
<sequence length="220" mass="24218">MKRFSIIAAVGVFTLITAACTQTAEQNESSGSEPVEQVETGDNEQEQGGSHEALTNKSKGDILLQEYTVLQGANLNEVQTSGSVDVTLHDFYIVKSTKTQGDHYGLAYVYVKNTGEESVILDFSAGFVPDTESRLLFNDQDIAQEYKTHAISPHLTKNEDQSALLWFPLNETNPDTLTLVISGPYLFPLEEDSGSINVEDMEALSEEDKISEDILFEISL</sequence>
<accession>A0A1H9UDT6</accession>
<dbReference type="AlphaFoldDB" id="A0A1H9UDT6"/>
<feature type="chain" id="PRO_5039002065" description="DUF4352 domain-containing protein" evidence="2">
    <location>
        <begin position="25"/>
        <end position="220"/>
    </location>
</feature>
<gene>
    <name evidence="3" type="ORF">SAMN05518684_107142</name>
</gene>
<feature type="region of interest" description="Disordered" evidence="1">
    <location>
        <begin position="25"/>
        <end position="55"/>
    </location>
</feature>
<dbReference type="RefSeq" id="WP_093051490.1">
    <property type="nucleotide sequence ID" value="NZ_FOGT01000007.1"/>
</dbReference>
<keyword evidence="4" id="KW-1185">Reference proteome</keyword>
<feature type="signal peptide" evidence="2">
    <location>
        <begin position="1"/>
        <end position="24"/>
    </location>
</feature>
<dbReference type="PROSITE" id="PS51257">
    <property type="entry name" value="PROKAR_LIPOPROTEIN"/>
    <property type="match status" value="1"/>
</dbReference>